<feature type="transmembrane region" description="Helical" evidence="6">
    <location>
        <begin position="459"/>
        <end position="477"/>
    </location>
</feature>
<dbReference type="PANTHER" id="PTHR43243:SF4">
    <property type="entry name" value="CATIONIC AMINO ACID TRANSPORTER 4"/>
    <property type="match status" value="1"/>
</dbReference>
<gene>
    <name evidence="7" type="ORF">GA0070617_5313</name>
</gene>
<accession>A0A1C6VCR6</accession>
<reference evidence="7 8" key="1">
    <citation type="submission" date="2016-06" db="EMBL/GenBank/DDBJ databases">
        <authorList>
            <person name="Kjaerup R.B."/>
            <person name="Dalgaard T.S."/>
            <person name="Juul-Madsen H.R."/>
        </authorList>
    </citation>
    <scope>NUCLEOTIDE SEQUENCE [LARGE SCALE GENOMIC DNA]</scope>
    <source>
        <strain evidence="7 8">DSM 45577</strain>
    </source>
</reference>
<dbReference type="PANTHER" id="PTHR43243">
    <property type="entry name" value="INNER MEMBRANE TRANSPORTER YGJI-RELATED"/>
    <property type="match status" value="1"/>
</dbReference>
<dbReference type="STRING" id="683228.GA0070617_5313"/>
<sequence>MFAVSVLRTKPIKDVIAQSSAEGDDNRRLRRRLGPFDLMGFGVGIVIGTGIFTLTGLEARDSAGPAVIVSFAVAGVVALLAALCYAELAASVPTAGSAYTYAYATMGEVVAWIIGWDLLLEFALGAAVVARGWSGYLAELFGLPTAWFGEEGSVVNVGAIAIVLLLGVVATIGIQQSARITNVLVVVKVAICIFVVVAGLFFISAANLTPFVPPAEAPPGGESGLTQPLTQVLFGLEPSVFGIAGVLSAAAVVFFAYTGFEAVANLGEETRRPGRDLPLGVLGTLAVSAVLYIGVSFVIVGMVPYTEIDRGAPIAAAFNAVGAGWAAVLVSIAAVSGLTSVILVQLVAMGRIGYAIARDGLIPTGIGAIHPRWGTPYRVTIAMTVLVAVLAGFLPLSALADLVSIGALFAFVIVSIAVPLVRRSRPDLKRPFRVPFSPVLPIVSALACVYLMLNLSVETWLRFLAWLLLGGLIYVGYGRRRNRLARQEH</sequence>
<evidence type="ECO:0000256" key="1">
    <source>
        <dbReference type="ARBA" id="ARBA00004141"/>
    </source>
</evidence>
<comment type="subcellular location">
    <subcellularLocation>
        <location evidence="1">Membrane</location>
        <topology evidence="1">Multi-pass membrane protein</topology>
    </subcellularLocation>
</comment>
<dbReference type="EMBL" id="FMIA01000002">
    <property type="protein sequence ID" value="SCL63834.1"/>
    <property type="molecule type" value="Genomic_DNA"/>
</dbReference>
<evidence type="ECO:0000256" key="2">
    <source>
        <dbReference type="ARBA" id="ARBA00022448"/>
    </source>
</evidence>
<feature type="transmembrane region" description="Helical" evidence="6">
    <location>
        <begin position="109"/>
        <end position="133"/>
    </location>
</feature>
<organism evidence="7 8">
    <name type="scientific">Micromonospora yangpuensis</name>
    <dbReference type="NCBI Taxonomy" id="683228"/>
    <lineage>
        <taxon>Bacteria</taxon>
        <taxon>Bacillati</taxon>
        <taxon>Actinomycetota</taxon>
        <taxon>Actinomycetes</taxon>
        <taxon>Micromonosporales</taxon>
        <taxon>Micromonosporaceae</taxon>
        <taxon>Micromonospora</taxon>
    </lineage>
</organism>
<dbReference type="Pfam" id="PF13520">
    <property type="entry name" value="AA_permease_2"/>
    <property type="match status" value="1"/>
</dbReference>
<feature type="transmembrane region" description="Helical" evidence="6">
    <location>
        <begin position="402"/>
        <end position="422"/>
    </location>
</feature>
<feature type="transmembrane region" description="Helical" evidence="6">
    <location>
        <begin position="323"/>
        <end position="348"/>
    </location>
</feature>
<keyword evidence="8" id="KW-1185">Reference proteome</keyword>
<keyword evidence="4 6" id="KW-1133">Transmembrane helix</keyword>
<dbReference type="GO" id="GO:0015171">
    <property type="term" value="F:amino acid transmembrane transporter activity"/>
    <property type="evidence" value="ECO:0007669"/>
    <property type="project" value="TreeGrafter"/>
</dbReference>
<feature type="transmembrane region" description="Helical" evidence="6">
    <location>
        <begin position="434"/>
        <end position="453"/>
    </location>
</feature>
<dbReference type="AlphaFoldDB" id="A0A1C6VCR6"/>
<feature type="transmembrane region" description="Helical" evidence="6">
    <location>
        <begin position="153"/>
        <end position="173"/>
    </location>
</feature>
<dbReference type="GO" id="GO:0016020">
    <property type="term" value="C:membrane"/>
    <property type="evidence" value="ECO:0007669"/>
    <property type="project" value="UniProtKB-SubCell"/>
</dbReference>
<dbReference type="Gene3D" id="1.20.1740.10">
    <property type="entry name" value="Amino acid/polyamine transporter I"/>
    <property type="match status" value="1"/>
</dbReference>
<evidence type="ECO:0000313" key="8">
    <source>
        <dbReference type="Proteomes" id="UP000198937"/>
    </source>
</evidence>
<keyword evidence="3 6" id="KW-0812">Transmembrane</keyword>
<proteinExistence type="predicted"/>
<evidence type="ECO:0000256" key="5">
    <source>
        <dbReference type="ARBA" id="ARBA00023136"/>
    </source>
</evidence>
<evidence type="ECO:0000256" key="6">
    <source>
        <dbReference type="SAM" id="Phobius"/>
    </source>
</evidence>
<feature type="transmembrane region" description="Helical" evidence="6">
    <location>
        <begin position="36"/>
        <end position="57"/>
    </location>
</feature>
<evidence type="ECO:0000256" key="4">
    <source>
        <dbReference type="ARBA" id="ARBA00022989"/>
    </source>
</evidence>
<feature type="transmembrane region" description="Helical" evidence="6">
    <location>
        <begin position="240"/>
        <end position="260"/>
    </location>
</feature>
<feature type="transmembrane region" description="Helical" evidence="6">
    <location>
        <begin position="281"/>
        <end position="303"/>
    </location>
</feature>
<feature type="transmembrane region" description="Helical" evidence="6">
    <location>
        <begin position="379"/>
        <end position="396"/>
    </location>
</feature>
<dbReference type="PIRSF" id="PIRSF006060">
    <property type="entry name" value="AA_transporter"/>
    <property type="match status" value="1"/>
</dbReference>
<feature type="transmembrane region" description="Helical" evidence="6">
    <location>
        <begin position="185"/>
        <end position="206"/>
    </location>
</feature>
<feature type="transmembrane region" description="Helical" evidence="6">
    <location>
        <begin position="63"/>
        <end position="88"/>
    </location>
</feature>
<protein>
    <submittedName>
        <fullName evidence="7">Basic amino acid/polyamine antiporter, APA family</fullName>
    </submittedName>
</protein>
<dbReference type="Proteomes" id="UP000198937">
    <property type="component" value="Unassembled WGS sequence"/>
</dbReference>
<name>A0A1C6VCR6_9ACTN</name>
<keyword evidence="5 6" id="KW-0472">Membrane</keyword>
<keyword evidence="2" id="KW-0813">Transport</keyword>
<dbReference type="RefSeq" id="WP_229688429.1">
    <property type="nucleotide sequence ID" value="NZ_BMMJ01000007.1"/>
</dbReference>
<evidence type="ECO:0000313" key="7">
    <source>
        <dbReference type="EMBL" id="SCL63834.1"/>
    </source>
</evidence>
<dbReference type="InterPro" id="IPR002293">
    <property type="entry name" value="AA/rel_permease1"/>
</dbReference>
<evidence type="ECO:0000256" key="3">
    <source>
        <dbReference type="ARBA" id="ARBA00022692"/>
    </source>
</evidence>